<organism evidence="2 3">
    <name type="scientific">Parascaris univalens</name>
    <name type="common">Nematode worm</name>
    <dbReference type="NCBI Taxonomy" id="6257"/>
    <lineage>
        <taxon>Eukaryota</taxon>
        <taxon>Metazoa</taxon>
        <taxon>Ecdysozoa</taxon>
        <taxon>Nematoda</taxon>
        <taxon>Chromadorea</taxon>
        <taxon>Rhabditida</taxon>
        <taxon>Spirurina</taxon>
        <taxon>Ascaridomorpha</taxon>
        <taxon>Ascaridoidea</taxon>
        <taxon>Ascarididae</taxon>
        <taxon>Parascaris</taxon>
    </lineage>
</organism>
<dbReference type="AlphaFoldDB" id="A0A915A0Q6"/>
<evidence type="ECO:0000313" key="2">
    <source>
        <dbReference type="Proteomes" id="UP000887569"/>
    </source>
</evidence>
<accession>A0A915A0Q6</accession>
<protein>
    <submittedName>
        <fullName evidence="3 4">Uncharacterized protein</fullName>
    </submittedName>
</protein>
<feature type="signal peptide" evidence="1">
    <location>
        <begin position="1"/>
        <end position="19"/>
    </location>
</feature>
<sequence length="85" mass="9549">MGWLSMLLHFPSFVTDVLGYAHIPSSQEIKHFVACRRKISFDSSVLWLFVLAVVRMQILNGPSVERIVCSSCQIALDPLMQLLSA</sequence>
<keyword evidence="2" id="KW-1185">Reference proteome</keyword>
<dbReference type="Proteomes" id="UP000887569">
    <property type="component" value="Unplaced"/>
</dbReference>
<feature type="chain" id="PRO_5038275988" evidence="1">
    <location>
        <begin position="20"/>
        <end position="85"/>
    </location>
</feature>
<evidence type="ECO:0000256" key="1">
    <source>
        <dbReference type="SAM" id="SignalP"/>
    </source>
</evidence>
<proteinExistence type="predicted"/>
<evidence type="ECO:0000313" key="4">
    <source>
        <dbReference type="WBParaSite" id="PgE098_g001_t14"/>
    </source>
</evidence>
<reference evidence="3 4" key="1">
    <citation type="submission" date="2022-11" db="UniProtKB">
        <authorList>
            <consortium name="WormBaseParasite"/>
        </authorList>
    </citation>
    <scope>IDENTIFICATION</scope>
</reference>
<evidence type="ECO:0000313" key="3">
    <source>
        <dbReference type="WBParaSite" id="PgE098_g001_t13"/>
    </source>
</evidence>
<dbReference type="WBParaSite" id="PgE098_g001_t14">
    <property type="protein sequence ID" value="PgE098_g001_t14"/>
    <property type="gene ID" value="PgE098_g001"/>
</dbReference>
<dbReference type="WBParaSite" id="PgE098_g001_t13">
    <property type="protein sequence ID" value="PgE098_g001_t13"/>
    <property type="gene ID" value="PgE098_g001"/>
</dbReference>
<dbReference type="WBParaSite" id="PgE098_g001_t15">
    <property type="protein sequence ID" value="PgE098_g001_t15"/>
    <property type="gene ID" value="PgE098_g001"/>
</dbReference>
<keyword evidence="1" id="KW-0732">Signal</keyword>
<name>A0A915A0Q6_PARUN</name>